<dbReference type="EMBL" id="JBHUGS010000002">
    <property type="protein sequence ID" value="MFD1950448.1"/>
    <property type="molecule type" value="Genomic_DNA"/>
</dbReference>
<organism evidence="1 2">
    <name type="scientific">Sphingomonas arantia</name>
    <dbReference type="NCBI Taxonomy" id="1460676"/>
    <lineage>
        <taxon>Bacteria</taxon>
        <taxon>Pseudomonadati</taxon>
        <taxon>Pseudomonadota</taxon>
        <taxon>Alphaproteobacteria</taxon>
        <taxon>Sphingomonadales</taxon>
        <taxon>Sphingomonadaceae</taxon>
        <taxon>Sphingomonas</taxon>
    </lineage>
</organism>
<dbReference type="Proteomes" id="UP001597400">
    <property type="component" value="Unassembled WGS sequence"/>
</dbReference>
<evidence type="ECO:0008006" key="3">
    <source>
        <dbReference type="Google" id="ProtNLM"/>
    </source>
</evidence>
<proteinExistence type="predicted"/>
<name>A0ABW4TWJ0_9SPHN</name>
<gene>
    <name evidence="1" type="ORF">ACFSGX_06670</name>
</gene>
<sequence length="134" mass="14875">MIGLVALLAATACTSGSEFEPPLCPAQLPAVAEIRIEEQGATLWKTTGEPPCADFRPTLADVRSFFRGAKSADRRDVHYTLSESGCVARGAVRFADGSRGRWQVDRFALGWLDRAGRPRLTLYCPQCHRRPWRQ</sequence>
<evidence type="ECO:0000313" key="1">
    <source>
        <dbReference type="EMBL" id="MFD1950448.1"/>
    </source>
</evidence>
<reference evidence="2" key="1">
    <citation type="journal article" date="2019" name="Int. J. Syst. Evol. Microbiol.">
        <title>The Global Catalogue of Microorganisms (GCM) 10K type strain sequencing project: providing services to taxonomists for standard genome sequencing and annotation.</title>
        <authorList>
            <consortium name="The Broad Institute Genomics Platform"/>
            <consortium name="The Broad Institute Genome Sequencing Center for Infectious Disease"/>
            <person name="Wu L."/>
            <person name="Ma J."/>
        </authorList>
    </citation>
    <scope>NUCLEOTIDE SEQUENCE [LARGE SCALE GENOMIC DNA]</scope>
    <source>
        <strain evidence="2">CGMCC 1.12702</strain>
    </source>
</reference>
<protein>
    <recommendedName>
        <fullName evidence="3">Lipoprotein</fullName>
    </recommendedName>
</protein>
<comment type="caution">
    <text evidence="1">The sequence shown here is derived from an EMBL/GenBank/DDBJ whole genome shotgun (WGS) entry which is preliminary data.</text>
</comment>
<dbReference type="RefSeq" id="WP_380928532.1">
    <property type="nucleotide sequence ID" value="NZ_JBHUGS010000002.1"/>
</dbReference>
<evidence type="ECO:0000313" key="2">
    <source>
        <dbReference type="Proteomes" id="UP001597400"/>
    </source>
</evidence>
<accession>A0ABW4TWJ0</accession>
<keyword evidence="2" id="KW-1185">Reference proteome</keyword>